<dbReference type="PIRSF" id="PIRSF026649">
    <property type="entry name" value="MsbB"/>
    <property type="match status" value="1"/>
</dbReference>
<evidence type="ECO:0000256" key="8">
    <source>
        <dbReference type="ARBA" id="ARBA00023315"/>
    </source>
</evidence>
<proteinExistence type="inferred from homology"/>
<keyword evidence="1 9" id="KW-1003">Cell membrane</keyword>
<evidence type="ECO:0000313" key="10">
    <source>
        <dbReference type="EMBL" id="MFC3156977.1"/>
    </source>
</evidence>
<comment type="pathway">
    <text evidence="9">Bacterial outer membrane biogenesis; lipopolysaccharide biosynthesis.</text>
</comment>
<keyword evidence="11" id="KW-1185">Reference proteome</keyword>
<comment type="similarity">
    <text evidence="9">Belongs to the LpxL/LpxM/LpxP family.</text>
</comment>
<dbReference type="EC" id="2.3.1.241" evidence="9"/>
<evidence type="ECO:0000256" key="1">
    <source>
        <dbReference type="ARBA" id="ARBA00022475"/>
    </source>
</evidence>
<dbReference type="InterPro" id="IPR004960">
    <property type="entry name" value="LipA_acyltrans"/>
</dbReference>
<gene>
    <name evidence="9 10" type="primary">lpxL</name>
    <name evidence="10" type="ORF">ACFOEB_17340</name>
</gene>
<dbReference type="GO" id="GO:0016746">
    <property type="term" value="F:acyltransferase activity"/>
    <property type="evidence" value="ECO:0007669"/>
    <property type="project" value="UniProtKB-KW"/>
</dbReference>
<dbReference type="Proteomes" id="UP001595548">
    <property type="component" value="Unassembled WGS sequence"/>
</dbReference>
<dbReference type="InterPro" id="IPR011920">
    <property type="entry name" value="Lipid_A_LpxL_LpxP"/>
</dbReference>
<keyword evidence="4 9" id="KW-0812">Transmembrane</keyword>
<organism evidence="10 11">
    <name type="scientific">Gilvimarinus japonicus</name>
    <dbReference type="NCBI Taxonomy" id="1796469"/>
    <lineage>
        <taxon>Bacteria</taxon>
        <taxon>Pseudomonadati</taxon>
        <taxon>Pseudomonadota</taxon>
        <taxon>Gammaproteobacteria</taxon>
        <taxon>Cellvibrionales</taxon>
        <taxon>Cellvibrionaceae</taxon>
        <taxon>Gilvimarinus</taxon>
    </lineage>
</organism>
<dbReference type="PANTHER" id="PTHR30606:SF9">
    <property type="entry name" value="LIPID A BIOSYNTHESIS LAUROYLTRANSFERASE"/>
    <property type="match status" value="1"/>
</dbReference>
<comment type="catalytic activity">
    <reaction evidence="9">
        <text>an alpha-Kdo-(2-&gt;4)-alpha-Kdo-(2-&gt;6)-lipid IVA + a fatty acyl-[ACP] = an alpha-Kdo-(2-&gt;4)-alpha-Kdo-(2-&gt;6)-(acyl)-lipid IVA + holo-[ACP]</text>
        <dbReference type="Rhea" id="RHEA:69396"/>
        <dbReference type="Rhea" id="RHEA-COMP:9685"/>
        <dbReference type="Rhea" id="RHEA-COMP:14125"/>
        <dbReference type="ChEBI" id="CHEBI:64479"/>
        <dbReference type="ChEBI" id="CHEBI:138651"/>
        <dbReference type="ChEBI" id="CHEBI:176429"/>
        <dbReference type="ChEBI" id="CHEBI:176430"/>
        <dbReference type="EC" id="2.3.1.241"/>
    </reaction>
</comment>
<keyword evidence="2 9" id="KW-0997">Cell inner membrane</keyword>
<comment type="subcellular location">
    <subcellularLocation>
        <location evidence="9">Cell inner membrane</location>
        <topology evidence="9">Single-pass membrane protein</topology>
    </subcellularLocation>
</comment>
<dbReference type="PANTHER" id="PTHR30606">
    <property type="entry name" value="LIPID A BIOSYNTHESIS LAUROYL ACYLTRANSFERASE"/>
    <property type="match status" value="1"/>
</dbReference>
<keyword evidence="7 9" id="KW-0472">Membrane</keyword>
<evidence type="ECO:0000256" key="3">
    <source>
        <dbReference type="ARBA" id="ARBA00022679"/>
    </source>
</evidence>
<comment type="function">
    <text evidence="9">Catalyzes the transfer of an acyl chain from an acyl-[acyl-carrier-protein] (ACP) to a Kdo(2)-lipid IV(A) to form a Kdo(2)-(acyl)-lipid IV(A).</text>
</comment>
<reference evidence="11" key="1">
    <citation type="journal article" date="2019" name="Int. J. Syst. Evol. Microbiol.">
        <title>The Global Catalogue of Microorganisms (GCM) 10K type strain sequencing project: providing services to taxonomists for standard genome sequencing and annotation.</title>
        <authorList>
            <consortium name="The Broad Institute Genomics Platform"/>
            <consortium name="The Broad Institute Genome Sequencing Center for Infectious Disease"/>
            <person name="Wu L."/>
            <person name="Ma J."/>
        </authorList>
    </citation>
    <scope>NUCLEOTIDE SEQUENCE [LARGE SCALE GENOMIC DNA]</scope>
    <source>
        <strain evidence="11">KCTC 52141</strain>
    </source>
</reference>
<keyword evidence="3 9" id="KW-0808">Transferase</keyword>
<evidence type="ECO:0000256" key="4">
    <source>
        <dbReference type="ARBA" id="ARBA00022692"/>
    </source>
</evidence>
<dbReference type="Pfam" id="PF03279">
    <property type="entry name" value="Lip_A_acyltrans"/>
    <property type="match status" value="1"/>
</dbReference>
<keyword evidence="5 9" id="KW-0448">Lipopolysaccharide biosynthesis</keyword>
<evidence type="ECO:0000256" key="5">
    <source>
        <dbReference type="ARBA" id="ARBA00022985"/>
    </source>
</evidence>
<keyword evidence="6 9" id="KW-1133">Transmembrane helix</keyword>
<comment type="pathway">
    <text evidence="9">Glycolipid biosynthesis; KDO(2)-lipid A biosynthesis; KDO(2)-lipid A from CMP-3-deoxy-D-manno-octulosonate and lipid IV(A): step 3/4.</text>
</comment>
<evidence type="ECO:0000256" key="2">
    <source>
        <dbReference type="ARBA" id="ARBA00022519"/>
    </source>
</evidence>
<dbReference type="HAMAP" id="MF_01942">
    <property type="entry name" value="Lipid_A_LpxL_LpxP"/>
    <property type="match status" value="1"/>
</dbReference>
<keyword evidence="8 9" id="KW-0012">Acyltransferase</keyword>
<sequence length="306" mass="35096">MSRTRFSAALLKPRHWLSWLGAGLWIVLAQLPYKWQLWVARQLAPLLYLNKKRINYARVNLERCFPEKSDAEREELLKKNTESMITAAFETGIGWFWSARRLRKLHTIEGVEHIHEAQRQGSGILLLTTHFSTLDIGSAFLGCNVEFDGLYRPHGNKVYDYIQRKGRESYCKTGEAIPRDNIRGMIAKLRQGRAVWYAPDRDLGAKNSVFVDFFGVPAATITATSKIVKLGRAKVIPFTQVRMDDGSGYKLTIHPAFENFPSGDDIADTQRVSDFMAEQIAKCPEQYFWAQPRFKTRPPGESDFYE</sequence>
<evidence type="ECO:0000256" key="7">
    <source>
        <dbReference type="ARBA" id="ARBA00023136"/>
    </source>
</evidence>
<dbReference type="EMBL" id="JBHRTL010000031">
    <property type="protein sequence ID" value="MFC3156977.1"/>
    <property type="molecule type" value="Genomic_DNA"/>
</dbReference>
<dbReference type="NCBIfam" id="TIGR02207">
    <property type="entry name" value="lipid_A_htrB"/>
    <property type="match status" value="1"/>
</dbReference>
<feature type="short sequence motif" description="HXXXXD motif" evidence="9">
    <location>
        <begin position="130"/>
        <end position="135"/>
    </location>
</feature>
<evidence type="ECO:0000256" key="6">
    <source>
        <dbReference type="ARBA" id="ARBA00022989"/>
    </source>
</evidence>
<name>A0ABV7HT53_9GAMM</name>
<comment type="caution">
    <text evidence="10">The sequence shown here is derived from an EMBL/GenBank/DDBJ whole genome shotgun (WGS) entry which is preliminary data.</text>
</comment>
<accession>A0ABV7HT53</accession>
<evidence type="ECO:0000313" key="11">
    <source>
        <dbReference type="Proteomes" id="UP001595548"/>
    </source>
</evidence>
<protein>
    <recommendedName>
        <fullName evidence="9">Lipid A biosynthesis acyltransferase</fullName>
        <ecNumber evidence="9">2.3.1.241</ecNumber>
    </recommendedName>
    <alternativeName>
        <fullName evidence="9">Kdo(2)-lipid IV(A) acyltransferase</fullName>
    </alternativeName>
</protein>
<dbReference type="CDD" id="cd07984">
    <property type="entry name" value="LPLAT_LABLAT-like"/>
    <property type="match status" value="1"/>
</dbReference>
<evidence type="ECO:0000256" key="9">
    <source>
        <dbReference type="HAMAP-Rule" id="MF_01942"/>
    </source>
</evidence>
<dbReference type="RefSeq" id="WP_382418491.1">
    <property type="nucleotide sequence ID" value="NZ_AP031500.1"/>
</dbReference>